<dbReference type="InterPro" id="IPR008901">
    <property type="entry name" value="ACER"/>
</dbReference>
<dbReference type="AlphaFoldDB" id="A0A2W7P8L1"/>
<keyword evidence="6" id="KW-0106">Calcium</keyword>
<evidence type="ECO:0000256" key="3">
    <source>
        <dbReference type="ARBA" id="ARBA00022801"/>
    </source>
</evidence>
<keyword evidence="6" id="KW-0479">Metal-binding</keyword>
<dbReference type="GO" id="GO:0006672">
    <property type="term" value="P:ceramide metabolic process"/>
    <property type="evidence" value="ECO:0007669"/>
    <property type="project" value="InterPro"/>
</dbReference>
<feature type="transmembrane region" description="Helical" evidence="8">
    <location>
        <begin position="70"/>
        <end position="89"/>
    </location>
</feature>
<keyword evidence="5 8" id="KW-0472">Membrane</keyword>
<feature type="transmembrane region" description="Helical" evidence="8">
    <location>
        <begin position="186"/>
        <end position="204"/>
    </location>
</feature>
<feature type="transmembrane region" description="Helical" evidence="8">
    <location>
        <begin position="157"/>
        <end position="174"/>
    </location>
</feature>
<feature type="binding site" evidence="7">
    <location>
        <position position="190"/>
    </location>
    <ligand>
        <name>Zn(2+)</name>
        <dbReference type="ChEBI" id="CHEBI:29105"/>
        <note>catalytic</note>
    </ligand>
</feature>
<reference evidence="9 10" key="1">
    <citation type="submission" date="2018-06" db="EMBL/GenBank/DDBJ databases">
        <title>Genomic Encyclopedia of Archaeal and Bacterial Type Strains, Phase II (KMG-II): from individual species to whole genera.</title>
        <authorList>
            <person name="Goeker M."/>
        </authorList>
    </citation>
    <scope>NUCLEOTIDE SEQUENCE [LARGE SCALE GENOMIC DNA]</scope>
    <source>
        <strain evidence="9 10">DSM 22009</strain>
    </source>
</reference>
<keyword evidence="2 8" id="KW-0812">Transmembrane</keyword>
<organism evidence="9 10">
    <name type="scientific">Palleronia aestuarii</name>
    <dbReference type="NCBI Taxonomy" id="568105"/>
    <lineage>
        <taxon>Bacteria</taxon>
        <taxon>Pseudomonadati</taxon>
        <taxon>Pseudomonadota</taxon>
        <taxon>Alphaproteobacteria</taxon>
        <taxon>Rhodobacterales</taxon>
        <taxon>Roseobacteraceae</taxon>
        <taxon>Palleronia</taxon>
    </lineage>
</organism>
<evidence type="ECO:0000256" key="7">
    <source>
        <dbReference type="PIRSR" id="PIRSR608901-2"/>
    </source>
</evidence>
<evidence type="ECO:0000313" key="9">
    <source>
        <dbReference type="EMBL" id="PZX19722.1"/>
    </source>
</evidence>
<dbReference type="EMBL" id="QKZL01000001">
    <property type="protein sequence ID" value="PZX19722.1"/>
    <property type="molecule type" value="Genomic_DNA"/>
</dbReference>
<evidence type="ECO:0000256" key="6">
    <source>
        <dbReference type="PIRSR" id="PIRSR608901-1"/>
    </source>
</evidence>
<name>A0A2W7P8L1_9RHOB</name>
<evidence type="ECO:0000256" key="1">
    <source>
        <dbReference type="ARBA" id="ARBA00004141"/>
    </source>
</evidence>
<evidence type="ECO:0000256" key="2">
    <source>
        <dbReference type="ARBA" id="ARBA00022692"/>
    </source>
</evidence>
<comment type="cofactor">
    <cofactor evidence="7">
        <name>Zn(2+)</name>
        <dbReference type="ChEBI" id="CHEBI:29105"/>
    </cofactor>
</comment>
<feature type="transmembrane region" description="Helical" evidence="8">
    <location>
        <begin position="101"/>
        <end position="120"/>
    </location>
</feature>
<dbReference type="GO" id="GO:0046872">
    <property type="term" value="F:metal ion binding"/>
    <property type="evidence" value="ECO:0007669"/>
    <property type="project" value="UniProtKB-KW"/>
</dbReference>
<dbReference type="GO" id="GO:0016020">
    <property type="term" value="C:membrane"/>
    <property type="evidence" value="ECO:0007669"/>
    <property type="project" value="UniProtKB-SubCell"/>
</dbReference>
<keyword evidence="10" id="KW-1185">Reference proteome</keyword>
<sequence>MDWTAQIDGYCERMGPGLWAEPVNAVTNLAFLVVAIWLWPASRGIERVLCLVLGVIGIGSGLFHTFATGWAALLDVVPIALFVVIYIYAANRHLARLALPWAIVATAAGFLLLILGGAVFGRVPGFAISASYWPIPVLILAYVGFLGSRNAALGRDLAFGAGMLALSITLRSLDEALCTTIPMGTHFAWHLLNAAMLGFMIAFLKRHRLEPALPER</sequence>
<dbReference type="OrthoDB" id="277121at2"/>
<keyword evidence="7" id="KW-0862">Zinc</keyword>
<feature type="transmembrane region" description="Helical" evidence="8">
    <location>
        <begin position="23"/>
        <end position="41"/>
    </location>
</feature>
<protein>
    <submittedName>
        <fullName evidence="9">Ceramidase</fullName>
    </submittedName>
</protein>
<feature type="binding site" evidence="6">
    <location>
        <position position="21"/>
    </location>
    <ligand>
        <name>Ca(2+)</name>
        <dbReference type="ChEBI" id="CHEBI:29108"/>
    </ligand>
</feature>
<dbReference type="Proteomes" id="UP000248916">
    <property type="component" value="Unassembled WGS sequence"/>
</dbReference>
<keyword evidence="4 8" id="KW-1133">Transmembrane helix</keyword>
<keyword evidence="3" id="KW-0378">Hydrolase</keyword>
<evidence type="ECO:0000256" key="5">
    <source>
        <dbReference type="ARBA" id="ARBA00023136"/>
    </source>
</evidence>
<proteinExistence type="predicted"/>
<dbReference type="GO" id="GO:0016811">
    <property type="term" value="F:hydrolase activity, acting on carbon-nitrogen (but not peptide) bonds, in linear amides"/>
    <property type="evidence" value="ECO:0007669"/>
    <property type="project" value="InterPro"/>
</dbReference>
<accession>A0A2W7P8L1</accession>
<feature type="binding site" evidence="7">
    <location>
        <position position="186"/>
    </location>
    <ligand>
        <name>Zn(2+)</name>
        <dbReference type="ChEBI" id="CHEBI:29105"/>
        <note>catalytic</note>
    </ligand>
</feature>
<dbReference type="Pfam" id="PF05875">
    <property type="entry name" value="Ceramidase"/>
    <property type="match status" value="1"/>
</dbReference>
<dbReference type="RefSeq" id="WP_111535397.1">
    <property type="nucleotide sequence ID" value="NZ_QKZL01000001.1"/>
</dbReference>
<evidence type="ECO:0000256" key="8">
    <source>
        <dbReference type="SAM" id="Phobius"/>
    </source>
</evidence>
<feature type="transmembrane region" description="Helical" evidence="8">
    <location>
        <begin position="126"/>
        <end position="145"/>
    </location>
</feature>
<gene>
    <name evidence="9" type="ORF">LX81_00179</name>
</gene>
<comment type="subcellular location">
    <subcellularLocation>
        <location evidence="1">Membrane</location>
        <topology evidence="1">Multi-pass membrane protein</topology>
    </subcellularLocation>
</comment>
<evidence type="ECO:0000313" key="10">
    <source>
        <dbReference type="Proteomes" id="UP000248916"/>
    </source>
</evidence>
<evidence type="ECO:0000256" key="4">
    <source>
        <dbReference type="ARBA" id="ARBA00022989"/>
    </source>
</evidence>
<comment type="caution">
    <text evidence="9">The sequence shown here is derived from an EMBL/GenBank/DDBJ whole genome shotgun (WGS) entry which is preliminary data.</text>
</comment>
<feature type="binding site" evidence="7">
    <location>
        <position position="64"/>
    </location>
    <ligand>
        <name>Zn(2+)</name>
        <dbReference type="ChEBI" id="CHEBI:29105"/>
        <note>catalytic</note>
    </ligand>
</feature>
<feature type="transmembrane region" description="Helical" evidence="8">
    <location>
        <begin position="48"/>
        <end position="64"/>
    </location>
</feature>